<reference evidence="4 5" key="1">
    <citation type="submission" date="2021-09" db="EMBL/GenBank/DDBJ databases">
        <title>Genomic insights and catalytic innovation underlie evolution of tropane alkaloids biosynthesis.</title>
        <authorList>
            <person name="Wang Y.-J."/>
            <person name="Tian T."/>
            <person name="Huang J.-P."/>
            <person name="Huang S.-X."/>
        </authorList>
    </citation>
    <scope>NUCLEOTIDE SEQUENCE [LARGE SCALE GENOMIC DNA]</scope>
    <source>
        <strain evidence="4">KIB-2018</strain>
        <tissue evidence="4">Leaf</tissue>
    </source>
</reference>
<feature type="region of interest" description="Disordered" evidence="3">
    <location>
        <begin position="662"/>
        <end position="685"/>
    </location>
</feature>
<feature type="region of interest" description="Disordered" evidence="3">
    <location>
        <begin position="369"/>
        <end position="407"/>
    </location>
</feature>
<sequence length="1490" mass="170082">MENISHSHQPKTAVSMKSYNGKAHQSFPTSAKTVYDDVFGCAQRFGGPPNLSPRVEDYAEIFGGFHAPRASSIPVLSLPVLDEAEVFFDVRSAGFDYGEVFGGLRENDFAVSYEDLVIMDHSDDLDDSSNEAWTPSEAQYLSEELDHSTEDQYLSNGDSYETVNGNMEFNISYHQAGQRSNGVSSNGFTQISQLHAVPGYSFMVDKDTVLPEKNKGCSLLQASDDGYLNIDLSLEMNGRGHLRKTLSHPANSIGELSFETDLRYQKRYVRNGSLPNEMFVTISDVSLRTQPSDLPPPSRPPPPLDGKKRDSRRETSSNKSVSSGGFADDNSPPYFDVEVDASSSAAASAAAIKEAMEQAQAKLKSAKELMERKSRMKLGSKDDKKGKEEKVNHFDNSSVSTRDERLQGTCTKEEHGVTEECQKVQSVAQQTGGSTERHKHRNGEMKYVEEKQGRESFSSQGSDRIDGTAEWKEATQFFELVQTNKSGMIFGHAMNGDILAQGINIQEGGKREKKTAIESFQQYTQQEDKVNAVKAGMQLGEYEMKLQLSKDDLLREENSWKPAAVKLPHGQRGVESKVEMVQGALRWEESVEMCGVDWQPVTTEKKKIKADDLQKHENMVEIQLKKNTDEDMLTMKHMEKGPQPREASKRIKDEKIIMYDREDGQKRQKENFQQDEHERKLKLTPEHADYKKRLKEAPEKENEKEKRMKEVLEQREIANKEKEVREREVKEKRLRETHKQEENKRRVEKALVREENERRLREVCQKEDKERRGRVAVELEENEKGKREAYLREVYVRGVNDMHDKLENERRREVVVKQEENLQRQKEACEIKDNYKRFQEASEQEENDKKLKEFKEREEFEKKPTEDSRNEAMWSRIKESSSGEDVSITEFEEYYDTSRDDVLADRDVEEQEVRGDEKSVGQLEEACKQEKANMSHSDAHFKGHEEINKIGKDHSTFNQEGKLDDQEDTGDVPSAGNHIRNGERLKDCDVSSEGTSKIITQPKSNNKEAVSWFIDRKIEVSCLAQESSEQEKVAFPMQEASKSPCANESPKKVGQAGQINGQQNMNIENVFPMDSNVESQGKKLAESVETGKLKEAKFTLNVADNKISFKPTTAANDLTEPGQKAETTKPTTSEVQSNAQRIAQPVQFHQIAERKAKIETLPTDEKEVERIKKEREMEKERLRMIEEQKEREREREREKDRMAVDRVTLEVRERAYAETRERAERVAVERAMNEARERLEKACAEAREKSLDYRSTIEARLRAERAAVERATLEARGRAFGKVMVERSVSDKFSASSWNSGVRPSSSSSDLQDLQSQGTGSSCGSRYPYTSVYIGSNSRERSEVVEHESAQRCKARLERHRRTAERVAKALAEKNMRDLLAQREQTERHRVAETLDADVKRWSTGKEGNLRALLSTLQYILGPDCGWQPIPLTEVITSAAVKKAYRKATLCVHPDKLQQRGASIQQKYICEKVFDLLKVSRWHSLCPVHV</sequence>
<dbReference type="GO" id="GO:0031982">
    <property type="term" value="C:vesicle"/>
    <property type="evidence" value="ECO:0007669"/>
    <property type="project" value="TreeGrafter"/>
</dbReference>
<proteinExistence type="predicted"/>
<keyword evidence="5" id="KW-1185">Reference proteome</keyword>
<feature type="region of interest" description="Disordered" evidence="3">
    <location>
        <begin position="839"/>
        <end position="893"/>
    </location>
</feature>
<organism evidence="4 5">
    <name type="scientific">Erythroxylum novogranatense</name>
    <dbReference type="NCBI Taxonomy" id="1862640"/>
    <lineage>
        <taxon>Eukaryota</taxon>
        <taxon>Viridiplantae</taxon>
        <taxon>Streptophyta</taxon>
        <taxon>Embryophyta</taxon>
        <taxon>Tracheophyta</taxon>
        <taxon>Spermatophyta</taxon>
        <taxon>Magnoliopsida</taxon>
        <taxon>eudicotyledons</taxon>
        <taxon>Gunneridae</taxon>
        <taxon>Pentapetalae</taxon>
        <taxon>rosids</taxon>
        <taxon>fabids</taxon>
        <taxon>Malpighiales</taxon>
        <taxon>Erythroxylaceae</taxon>
        <taxon>Erythroxylum</taxon>
    </lineage>
</organism>
<dbReference type="SUPFAM" id="SSF46565">
    <property type="entry name" value="Chaperone J-domain"/>
    <property type="match status" value="1"/>
</dbReference>
<dbReference type="Gene3D" id="1.10.287.110">
    <property type="entry name" value="DnaJ domain"/>
    <property type="match status" value="1"/>
</dbReference>
<dbReference type="FunFam" id="1.10.287.110:FF:000009">
    <property type="entry name" value="Auxilin-related protein 1"/>
    <property type="match status" value="1"/>
</dbReference>
<feature type="region of interest" description="Disordered" evidence="3">
    <location>
        <begin position="722"/>
        <end position="747"/>
    </location>
</feature>
<dbReference type="GO" id="GO:0072583">
    <property type="term" value="P:clathrin-dependent endocytosis"/>
    <property type="evidence" value="ECO:0007669"/>
    <property type="project" value="TreeGrafter"/>
</dbReference>
<dbReference type="GO" id="GO:0072318">
    <property type="term" value="P:clathrin coat disassembly"/>
    <property type="evidence" value="ECO:0007669"/>
    <property type="project" value="TreeGrafter"/>
</dbReference>
<feature type="compositionally biased region" description="Polar residues" evidence="3">
    <location>
        <begin position="1294"/>
        <end position="1304"/>
    </location>
</feature>
<evidence type="ECO:0000256" key="1">
    <source>
        <dbReference type="ARBA" id="ARBA00023054"/>
    </source>
</evidence>
<evidence type="ECO:0000313" key="4">
    <source>
        <dbReference type="EMBL" id="KAJ8764342.1"/>
    </source>
</evidence>
<feature type="compositionally biased region" description="Polar residues" evidence="3">
    <location>
        <begin position="1128"/>
        <end position="1141"/>
    </location>
</feature>
<feature type="coiled-coil region" evidence="2">
    <location>
        <begin position="1225"/>
        <end position="1256"/>
    </location>
</feature>
<dbReference type="Proteomes" id="UP001159364">
    <property type="component" value="Linkage Group LG05"/>
</dbReference>
<dbReference type="GO" id="GO:0030276">
    <property type="term" value="F:clathrin binding"/>
    <property type="evidence" value="ECO:0007669"/>
    <property type="project" value="TreeGrafter"/>
</dbReference>
<accession>A0AAV8TC85</accession>
<feature type="compositionally biased region" description="Polar residues" evidence="3">
    <location>
        <begin position="992"/>
        <end position="1005"/>
    </location>
</feature>
<dbReference type="InterPro" id="IPR036869">
    <property type="entry name" value="J_dom_sf"/>
</dbReference>
<feature type="coiled-coil region" evidence="2">
    <location>
        <begin position="1354"/>
        <end position="1389"/>
    </location>
</feature>
<feature type="region of interest" description="Disordered" evidence="3">
    <location>
        <begin position="1294"/>
        <end position="1323"/>
    </location>
</feature>
<feature type="region of interest" description="Disordered" evidence="3">
    <location>
        <begin position="1113"/>
        <end position="1142"/>
    </location>
</feature>
<keyword evidence="1 2" id="KW-0175">Coiled coil</keyword>
<feature type="coiled-coil region" evidence="2">
    <location>
        <begin position="1168"/>
        <end position="1199"/>
    </location>
</feature>
<feature type="compositionally biased region" description="Basic and acidic residues" evidence="3">
    <location>
        <begin position="847"/>
        <end position="881"/>
    </location>
</feature>
<dbReference type="EMBL" id="JAIWQS010000005">
    <property type="protein sequence ID" value="KAJ8764342.1"/>
    <property type="molecule type" value="Genomic_DNA"/>
</dbReference>
<feature type="compositionally biased region" description="Basic and acidic residues" evidence="3">
    <location>
        <begin position="369"/>
        <end position="393"/>
    </location>
</feature>
<dbReference type="PANTHER" id="PTHR23172">
    <property type="entry name" value="AUXILIN/CYCLIN G-ASSOCIATED KINASE-RELATED"/>
    <property type="match status" value="1"/>
</dbReference>
<feature type="compositionally biased region" description="Basic and acidic residues" evidence="3">
    <location>
        <begin position="980"/>
        <end position="989"/>
    </location>
</feature>
<feature type="compositionally biased region" description="Basic and acidic residues" evidence="3">
    <location>
        <begin position="305"/>
        <end position="316"/>
    </location>
</feature>
<feature type="region of interest" description="Disordered" evidence="3">
    <location>
        <begin position="288"/>
        <end position="334"/>
    </location>
</feature>
<dbReference type="PANTHER" id="PTHR23172:SF87">
    <property type="entry name" value="CHAPERONE DNAJ-DOMAIN SUPERFAMILY PROTEIN"/>
    <property type="match status" value="1"/>
</dbReference>
<gene>
    <name evidence="4" type="ORF">K2173_006082</name>
</gene>
<feature type="region of interest" description="Disordered" evidence="3">
    <location>
        <begin position="1033"/>
        <end position="1056"/>
    </location>
</feature>
<name>A0AAV8TC85_9ROSI</name>
<feature type="compositionally biased region" description="Low complexity" evidence="3">
    <location>
        <begin position="1305"/>
        <end position="1317"/>
    </location>
</feature>
<comment type="caution">
    <text evidence="4">The sequence shown here is derived from an EMBL/GenBank/DDBJ whole genome shotgun (WGS) entry which is preliminary data.</text>
</comment>
<evidence type="ECO:0008006" key="6">
    <source>
        <dbReference type="Google" id="ProtNLM"/>
    </source>
</evidence>
<dbReference type="GO" id="GO:0005737">
    <property type="term" value="C:cytoplasm"/>
    <property type="evidence" value="ECO:0007669"/>
    <property type="project" value="TreeGrafter"/>
</dbReference>
<evidence type="ECO:0000256" key="3">
    <source>
        <dbReference type="SAM" id="MobiDB-lite"/>
    </source>
</evidence>
<feature type="compositionally biased region" description="Pro residues" evidence="3">
    <location>
        <begin position="293"/>
        <end position="304"/>
    </location>
</feature>
<evidence type="ECO:0000313" key="5">
    <source>
        <dbReference type="Proteomes" id="UP001159364"/>
    </source>
</evidence>
<evidence type="ECO:0000256" key="2">
    <source>
        <dbReference type="SAM" id="Coils"/>
    </source>
</evidence>
<protein>
    <recommendedName>
        <fullName evidence="6">Auxilin-like protein 1</fullName>
    </recommendedName>
</protein>
<feature type="region of interest" description="Disordered" evidence="3">
    <location>
        <begin position="955"/>
        <end position="1005"/>
    </location>
</feature>